<dbReference type="AlphaFoldDB" id="A0A482WQL2"/>
<feature type="chain" id="PRO_5019768662" evidence="1">
    <location>
        <begin position="26"/>
        <end position="160"/>
    </location>
</feature>
<accession>A0A482WQL2</accession>
<organism evidence="2 3">
    <name type="scientific">Laodelphax striatellus</name>
    <name type="common">Small brown planthopper</name>
    <name type="synonym">Delphax striatella</name>
    <dbReference type="NCBI Taxonomy" id="195883"/>
    <lineage>
        <taxon>Eukaryota</taxon>
        <taxon>Metazoa</taxon>
        <taxon>Ecdysozoa</taxon>
        <taxon>Arthropoda</taxon>
        <taxon>Hexapoda</taxon>
        <taxon>Insecta</taxon>
        <taxon>Pterygota</taxon>
        <taxon>Neoptera</taxon>
        <taxon>Paraneoptera</taxon>
        <taxon>Hemiptera</taxon>
        <taxon>Auchenorrhyncha</taxon>
        <taxon>Fulgoroidea</taxon>
        <taxon>Delphacidae</taxon>
        <taxon>Criomorphinae</taxon>
        <taxon>Laodelphax</taxon>
    </lineage>
</organism>
<dbReference type="InParanoid" id="A0A482WQL2"/>
<dbReference type="Proteomes" id="UP000291343">
    <property type="component" value="Unassembled WGS sequence"/>
</dbReference>
<feature type="signal peptide" evidence="1">
    <location>
        <begin position="1"/>
        <end position="25"/>
    </location>
</feature>
<protein>
    <submittedName>
        <fullName evidence="2">Uncharacterized protein</fullName>
    </submittedName>
</protein>
<reference evidence="2 3" key="1">
    <citation type="journal article" date="2017" name="Gigascience">
        <title>Genome sequence of the small brown planthopper, Laodelphax striatellus.</title>
        <authorList>
            <person name="Zhu J."/>
            <person name="Jiang F."/>
            <person name="Wang X."/>
            <person name="Yang P."/>
            <person name="Bao Y."/>
            <person name="Zhao W."/>
            <person name="Wang W."/>
            <person name="Lu H."/>
            <person name="Wang Q."/>
            <person name="Cui N."/>
            <person name="Li J."/>
            <person name="Chen X."/>
            <person name="Luo L."/>
            <person name="Yu J."/>
            <person name="Kang L."/>
            <person name="Cui F."/>
        </authorList>
    </citation>
    <scope>NUCLEOTIDE SEQUENCE [LARGE SCALE GENOMIC DNA]</scope>
    <source>
        <strain evidence="2">Lst14</strain>
    </source>
</reference>
<sequence length="160" mass="17225">MGVSIIHFLQLGFLVISLQYSGVFPASLGDNIFEKGPRNPGNSSEVNDTMGVGGEGDTQAEIGNSELTNSTNECVHLCGIRYRCSSDEIALFELNLKADKCVQVCGTNLNCVGSSVEATTSNARPPLVAEAPRGIVTRNFKCSENQRLDKNGNCRDRKKP</sequence>
<keyword evidence="3" id="KW-1185">Reference proteome</keyword>
<name>A0A482WQL2_LAOST</name>
<evidence type="ECO:0000256" key="1">
    <source>
        <dbReference type="SAM" id="SignalP"/>
    </source>
</evidence>
<evidence type="ECO:0000313" key="2">
    <source>
        <dbReference type="EMBL" id="RZF35748.1"/>
    </source>
</evidence>
<evidence type="ECO:0000313" key="3">
    <source>
        <dbReference type="Proteomes" id="UP000291343"/>
    </source>
</evidence>
<proteinExistence type="predicted"/>
<gene>
    <name evidence="2" type="ORF">LSTR_LSTR012046</name>
</gene>
<keyword evidence="1" id="KW-0732">Signal</keyword>
<dbReference type="OrthoDB" id="6645821at2759"/>
<dbReference type="EMBL" id="QKKF02027609">
    <property type="protein sequence ID" value="RZF35748.1"/>
    <property type="molecule type" value="Genomic_DNA"/>
</dbReference>
<comment type="caution">
    <text evidence="2">The sequence shown here is derived from an EMBL/GenBank/DDBJ whole genome shotgun (WGS) entry which is preliminary data.</text>
</comment>